<reference evidence="1 2" key="1">
    <citation type="submission" date="2012-05" db="EMBL/GenBank/DDBJ databases">
        <title>Genome sequence of Nitritalea halalkaliphila LW7.</title>
        <authorList>
            <person name="Jangir P.K."/>
            <person name="Singh A."/>
            <person name="Shivaji S."/>
            <person name="Sharma R."/>
        </authorList>
    </citation>
    <scope>NUCLEOTIDE SEQUENCE [LARGE SCALE GENOMIC DNA]</scope>
    <source>
        <strain evidence="1 2">LW7</strain>
    </source>
</reference>
<evidence type="ECO:0000313" key="1">
    <source>
        <dbReference type="EMBL" id="EIM76161.1"/>
    </source>
</evidence>
<dbReference type="STRING" id="1189621.A3SI_11029"/>
<keyword evidence="2" id="KW-1185">Reference proteome</keyword>
<evidence type="ECO:0008006" key="3">
    <source>
        <dbReference type="Google" id="ProtNLM"/>
    </source>
</evidence>
<dbReference type="AlphaFoldDB" id="I5C2V9"/>
<name>I5C2V9_9BACT</name>
<protein>
    <recommendedName>
        <fullName evidence="3">IPExxxVDY family protein</fullName>
    </recommendedName>
</protein>
<comment type="caution">
    <text evidence="1">The sequence shown here is derived from an EMBL/GenBank/DDBJ whole genome shotgun (WGS) entry which is preliminary data.</text>
</comment>
<gene>
    <name evidence="1" type="ORF">A3SI_11029</name>
</gene>
<proteinExistence type="predicted"/>
<accession>I5C2V9</accession>
<dbReference type="InterPro" id="IPR047690">
    <property type="entry name" value="IPExxxVDY_fam"/>
</dbReference>
<dbReference type="Proteomes" id="UP000005551">
    <property type="component" value="Unassembled WGS sequence"/>
</dbReference>
<dbReference type="EMBL" id="AJYA01000023">
    <property type="protein sequence ID" value="EIM76161.1"/>
    <property type="molecule type" value="Genomic_DNA"/>
</dbReference>
<evidence type="ECO:0000313" key="2">
    <source>
        <dbReference type="Proteomes" id="UP000005551"/>
    </source>
</evidence>
<sequence length="126" mass="14548">MGLVTPLKAHTLAFWLNRKLNIQLKRVEDHEVYAARGVKLAAVLFKHTLEHGYLALLQNRGFLHGGKRGYVLPELKQMDYFFLFEDESAGFDPVQYGERIRSCPGVQLVFKPDIRKLKSKDNLITY</sequence>
<dbReference type="NCBIfam" id="NF033205">
    <property type="entry name" value="IPExxxVDY"/>
    <property type="match status" value="1"/>
</dbReference>
<organism evidence="1 2">
    <name type="scientific">Nitritalea halalkaliphila LW7</name>
    <dbReference type="NCBI Taxonomy" id="1189621"/>
    <lineage>
        <taxon>Bacteria</taxon>
        <taxon>Pseudomonadati</taxon>
        <taxon>Bacteroidota</taxon>
        <taxon>Cytophagia</taxon>
        <taxon>Cytophagales</taxon>
        <taxon>Cyclobacteriaceae</taxon>
        <taxon>Nitritalea</taxon>
    </lineage>
</organism>